<sequence>MNENDIKKDFTQAYERAHAYWAPFLSEANTDLSVMLGDQWDASAKRYLDKQRRSALVFNKVRRVVKLIEGYQRKNRLALKVDPVEGSDQATASQLSALCQWQMQSCNAYHVMSDAFSAGALKTGVNLVNLFVDYSRDPLNGDIRIKRAPHNRFLLDPAFSERDLSDCNYICRRELLTKDAVRSILPAGKRHLIDNISPKGVADGKYEYGALARNPAGDNLLRYDEFWTRTHKPLTILMDPATGLSLPWKGDAQTLERLLSAHPGLKIFETMRRSVELAVFVEDQLIHQGPEPGGLEDFPFVPVLGFFEPEYDQASWKLQGIVRCMRDPQTEVNKRRSKMLDIIDSQISTGWKARENSVVNPEALYQSGQGQVVWMKGDMDQAQRLLPPDIPAGLMQLSEILDKDIMEIPGANSELFGMAESDHMQIAGILAKMRQAAGLTILQDIFDNYRLAKKLVGQKLIKLIQANYTPQKVSRILGQPPTREFFTGDFGKYDAIPVEGVLSDSQRQMYFAQLVSLKQMGAPIPWKAVLDAAPIEDKGRLQAMLAEEEKARASQAQGQSALMRLQKDLARAKMRNDLAGAAQKQTQAMKNLAAETGERVRTAREIAQMDRDALRQAMPVIRKMQKELNHAGDHRQAAQPVLP</sequence>
<dbReference type="STRING" id="1121393.SAMN02745216_04904"/>
<gene>
    <name evidence="1" type="ORF">SAMN02745216_04904</name>
</gene>
<reference evidence="2" key="1">
    <citation type="submission" date="2016-11" db="EMBL/GenBank/DDBJ databases">
        <authorList>
            <person name="Varghese N."/>
            <person name="Submissions S."/>
        </authorList>
    </citation>
    <scope>NUCLEOTIDE SEQUENCE [LARGE SCALE GENOMIC DNA]</scope>
    <source>
        <strain evidence="2">DSM 16219</strain>
    </source>
</reference>
<evidence type="ECO:0000313" key="2">
    <source>
        <dbReference type="Proteomes" id="UP000183994"/>
    </source>
</evidence>
<protein>
    <recommendedName>
        <fullName evidence="3">Bacteriophage head to tail connecting protein</fullName>
    </recommendedName>
</protein>
<evidence type="ECO:0008006" key="3">
    <source>
        <dbReference type="Google" id="ProtNLM"/>
    </source>
</evidence>
<dbReference type="InterPro" id="IPR032427">
    <property type="entry name" value="P22_portal"/>
</dbReference>
<dbReference type="RefSeq" id="WP_139264920.1">
    <property type="nucleotide sequence ID" value="NZ_FQZU01000055.1"/>
</dbReference>
<dbReference type="OrthoDB" id="8564969at2"/>
<name>A0A1M6Z5F4_9BACT</name>
<dbReference type="Pfam" id="PF16510">
    <property type="entry name" value="P22_portal"/>
    <property type="match status" value="1"/>
</dbReference>
<keyword evidence="2" id="KW-1185">Reference proteome</keyword>
<evidence type="ECO:0000313" key="1">
    <source>
        <dbReference type="EMBL" id="SHL25605.1"/>
    </source>
</evidence>
<proteinExistence type="predicted"/>
<accession>A0A1M6Z5F4</accession>
<organism evidence="1 2">
    <name type="scientific">Desulfatibacillum alkenivorans DSM 16219</name>
    <dbReference type="NCBI Taxonomy" id="1121393"/>
    <lineage>
        <taxon>Bacteria</taxon>
        <taxon>Pseudomonadati</taxon>
        <taxon>Thermodesulfobacteriota</taxon>
        <taxon>Desulfobacteria</taxon>
        <taxon>Desulfobacterales</taxon>
        <taxon>Desulfatibacillaceae</taxon>
        <taxon>Desulfatibacillum</taxon>
    </lineage>
</organism>
<dbReference type="AlphaFoldDB" id="A0A1M6Z5F4"/>
<dbReference type="EMBL" id="FQZU01000055">
    <property type="protein sequence ID" value="SHL25605.1"/>
    <property type="molecule type" value="Genomic_DNA"/>
</dbReference>
<dbReference type="Proteomes" id="UP000183994">
    <property type="component" value="Unassembled WGS sequence"/>
</dbReference>